<evidence type="ECO:0000313" key="4">
    <source>
        <dbReference type="EMBL" id="TCO62031.1"/>
    </source>
</evidence>
<evidence type="ECO:0000256" key="2">
    <source>
        <dbReference type="ARBA" id="ARBA00023315"/>
    </source>
</evidence>
<proteinExistence type="predicted"/>
<dbReference type="GO" id="GO:0044550">
    <property type="term" value="P:secondary metabolite biosynthetic process"/>
    <property type="evidence" value="ECO:0007669"/>
    <property type="project" value="TreeGrafter"/>
</dbReference>
<evidence type="ECO:0000256" key="1">
    <source>
        <dbReference type="ARBA" id="ARBA00022679"/>
    </source>
</evidence>
<name>A0A4R2JPE1_9PSEU</name>
<feature type="domain" description="Beta-ketoacyl-[acyl-carrier-protein] synthase III C-terminal" evidence="3">
    <location>
        <begin position="245"/>
        <end position="336"/>
    </location>
</feature>
<dbReference type="InterPro" id="IPR016039">
    <property type="entry name" value="Thiolase-like"/>
</dbReference>
<evidence type="ECO:0000259" key="3">
    <source>
        <dbReference type="Pfam" id="PF08541"/>
    </source>
</evidence>
<dbReference type="Pfam" id="PF08541">
    <property type="entry name" value="ACP_syn_III_C"/>
    <property type="match status" value="1"/>
</dbReference>
<dbReference type="InterPro" id="IPR013747">
    <property type="entry name" value="ACP_syn_III_C"/>
</dbReference>
<dbReference type="Proteomes" id="UP000295680">
    <property type="component" value="Unassembled WGS sequence"/>
</dbReference>
<dbReference type="CDD" id="cd00827">
    <property type="entry name" value="init_cond_enzymes"/>
    <property type="match status" value="1"/>
</dbReference>
<comment type="caution">
    <text evidence="4">The sequence shown here is derived from an EMBL/GenBank/DDBJ whole genome shotgun (WGS) entry which is preliminary data.</text>
</comment>
<keyword evidence="5" id="KW-1185">Reference proteome</keyword>
<sequence length="346" mass="36476">MAGDELYVVASATWLPQRMSIEDAIAAGMCDQRTAMATGVSSVAIAGSEHAPEMAARAAESAMRRGGVQPDDVDVLLHASFYYQGHDLWAPASYVQRRAMSTATCPAISVGQVSNGGMAALELARAYLLADTTRSAALITTGDKFCPPGFDRFRSDPGTVYADGGTAVVLGRTMGFARLLSLASVSAPDLEGMHRGDDPFGAAPFSHRSTVDLDACKNAFLAGYTASMATARVRSSLRQVVKQALAAAEVTQADIDWFVVPHLGSRRLRTGYLGPLGIDEERTTWDYSRAVGHLGAGDPFAGLDHLVASGRAGPGDHLMLLGVGAGFTWSAAIIRIIDRPTWARGS</sequence>
<accession>A0A4R2JPE1</accession>
<dbReference type="SUPFAM" id="SSF53901">
    <property type="entry name" value="Thiolase-like"/>
    <property type="match status" value="1"/>
</dbReference>
<dbReference type="PANTHER" id="PTHR34069">
    <property type="entry name" value="3-OXOACYL-[ACYL-CARRIER-PROTEIN] SYNTHASE 3"/>
    <property type="match status" value="1"/>
</dbReference>
<keyword evidence="1" id="KW-0808">Transferase</keyword>
<protein>
    <submittedName>
        <fullName evidence="4">3-oxoacyl-[acyl-carrier-protein] synthase-3</fullName>
    </submittedName>
</protein>
<dbReference type="EMBL" id="SLWS01000002">
    <property type="protein sequence ID" value="TCO62031.1"/>
    <property type="molecule type" value="Genomic_DNA"/>
</dbReference>
<reference evidence="4 5" key="1">
    <citation type="submission" date="2019-03" db="EMBL/GenBank/DDBJ databases">
        <title>Genomic Encyclopedia of Type Strains, Phase IV (KMG-IV): sequencing the most valuable type-strain genomes for metagenomic binning, comparative biology and taxonomic classification.</title>
        <authorList>
            <person name="Goeker M."/>
        </authorList>
    </citation>
    <scope>NUCLEOTIDE SEQUENCE [LARGE SCALE GENOMIC DNA]</scope>
    <source>
        <strain evidence="4 5">DSM 45934</strain>
    </source>
</reference>
<evidence type="ECO:0000313" key="5">
    <source>
        <dbReference type="Proteomes" id="UP000295680"/>
    </source>
</evidence>
<dbReference type="PANTHER" id="PTHR34069:SF2">
    <property type="entry name" value="BETA-KETOACYL-[ACYL-CARRIER-PROTEIN] SYNTHASE III"/>
    <property type="match status" value="1"/>
</dbReference>
<dbReference type="GO" id="GO:0016746">
    <property type="term" value="F:acyltransferase activity"/>
    <property type="evidence" value="ECO:0007669"/>
    <property type="project" value="UniProtKB-KW"/>
</dbReference>
<dbReference type="OrthoDB" id="7055207at2"/>
<gene>
    <name evidence="4" type="ORF">EV192_102168</name>
</gene>
<dbReference type="RefSeq" id="WP_132113500.1">
    <property type="nucleotide sequence ID" value="NZ_SLWS01000002.1"/>
</dbReference>
<keyword evidence="2" id="KW-0012">Acyltransferase</keyword>
<dbReference type="AlphaFoldDB" id="A0A4R2JPE1"/>
<dbReference type="Gene3D" id="3.40.47.10">
    <property type="match status" value="2"/>
</dbReference>
<organism evidence="4 5">
    <name type="scientific">Actinocrispum wychmicini</name>
    <dbReference type="NCBI Taxonomy" id="1213861"/>
    <lineage>
        <taxon>Bacteria</taxon>
        <taxon>Bacillati</taxon>
        <taxon>Actinomycetota</taxon>
        <taxon>Actinomycetes</taxon>
        <taxon>Pseudonocardiales</taxon>
        <taxon>Pseudonocardiaceae</taxon>
        <taxon>Actinocrispum</taxon>
    </lineage>
</organism>